<dbReference type="EMBL" id="QKWH01000006">
    <property type="protein sequence ID" value="PZR52921.1"/>
    <property type="molecule type" value="Genomic_DNA"/>
</dbReference>
<comment type="similarity">
    <text evidence="1">Belongs to the AHA1 family.</text>
</comment>
<feature type="compositionally biased region" description="Gly residues" evidence="2">
    <location>
        <begin position="29"/>
        <end position="39"/>
    </location>
</feature>
<dbReference type="Pfam" id="PF08327">
    <property type="entry name" value="AHSA1"/>
    <property type="match status" value="1"/>
</dbReference>
<dbReference type="InterPro" id="IPR013538">
    <property type="entry name" value="ASHA1/2-like_C"/>
</dbReference>
<dbReference type="Proteomes" id="UP000248783">
    <property type="component" value="Unassembled WGS sequence"/>
</dbReference>
<name>A0A2W5YEN1_9MICO</name>
<dbReference type="AlphaFoldDB" id="A0A2W5YEN1"/>
<protein>
    <submittedName>
        <fullName evidence="4">ATPase</fullName>
    </submittedName>
</protein>
<dbReference type="Gene3D" id="3.30.530.20">
    <property type="match status" value="1"/>
</dbReference>
<accession>A0A2W5YEN1</accession>
<dbReference type="SUPFAM" id="SSF55961">
    <property type="entry name" value="Bet v1-like"/>
    <property type="match status" value="1"/>
</dbReference>
<gene>
    <name evidence="4" type="ORF">DNL40_09700</name>
</gene>
<organism evidence="4 5">
    <name type="scientific">Xylanimonas oleitrophica</name>
    <dbReference type="NCBI Taxonomy" id="2607479"/>
    <lineage>
        <taxon>Bacteria</taxon>
        <taxon>Bacillati</taxon>
        <taxon>Actinomycetota</taxon>
        <taxon>Actinomycetes</taxon>
        <taxon>Micrococcales</taxon>
        <taxon>Promicromonosporaceae</taxon>
        <taxon>Xylanimonas</taxon>
    </lineage>
</organism>
<evidence type="ECO:0000313" key="5">
    <source>
        <dbReference type="Proteomes" id="UP000248783"/>
    </source>
</evidence>
<dbReference type="CDD" id="cd07814">
    <property type="entry name" value="SRPBCC_CalC_Aha1-like"/>
    <property type="match status" value="1"/>
</dbReference>
<evidence type="ECO:0000256" key="1">
    <source>
        <dbReference type="ARBA" id="ARBA00006817"/>
    </source>
</evidence>
<evidence type="ECO:0000256" key="2">
    <source>
        <dbReference type="SAM" id="MobiDB-lite"/>
    </source>
</evidence>
<evidence type="ECO:0000313" key="4">
    <source>
        <dbReference type="EMBL" id="PZR52921.1"/>
    </source>
</evidence>
<feature type="domain" description="Activator of Hsp90 ATPase homologue 1/2-like C-terminal" evidence="3">
    <location>
        <begin position="53"/>
        <end position="172"/>
    </location>
</feature>
<feature type="region of interest" description="Disordered" evidence="2">
    <location>
        <begin position="1"/>
        <end position="40"/>
    </location>
</feature>
<sequence length="180" mass="19156">MSTEPTSTAPEPAAPASSTPPSAPAGTPAPGGVGAGVAGGRHTASASTFVAQPPERVWAELLHPGARWMLGANVETDFQPGSTITFEGHFFGRQFADHGTLLAFERPRLMHFTHFSPLSGLEDVPENYHDIRITLEPVDGGTRVLVVQQNIDTAEHAQHSAQQWEQALGTLAHSDGAHRR</sequence>
<keyword evidence="5" id="KW-1185">Reference proteome</keyword>
<dbReference type="RefSeq" id="WP_111251054.1">
    <property type="nucleotide sequence ID" value="NZ_QKWH01000006.1"/>
</dbReference>
<comment type="caution">
    <text evidence="4">The sequence shown here is derived from an EMBL/GenBank/DDBJ whole genome shotgun (WGS) entry which is preliminary data.</text>
</comment>
<evidence type="ECO:0000259" key="3">
    <source>
        <dbReference type="Pfam" id="PF08327"/>
    </source>
</evidence>
<feature type="compositionally biased region" description="Low complexity" evidence="2">
    <location>
        <begin position="1"/>
        <end position="28"/>
    </location>
</feature>
<reference evidence="4 5" key="1">
    <citation type="submission" date="2018-06" db="EMBL/GenBank/DDBJ databases">
        <title>Whole genome sequencing of a novel hydrocarbon degrading bacterial strain, PW21 isolated from oil contaminated produced water sample.</title>
        <authorList>
            <person name="Nagkirti P."/>
            <person name="Shaikh A."/>
            <person name="Gowdaman V."/>
            <person name="Engineer A.E."/>
            <person name="Dagar S."/>
            <person name="Dhakephalkar P.K."/>
        </authorList>
    </citation>
    <scope>NUCLEOTIDE SEQUENCE [LARGE SCALE GENOMIC DNA]</scope>
    <source>
        <strain evidence="4 5">PW21</strain>
    </source>
</reference>
<dbReference type="InterPro" id="IPR023393">
    <property type="entry name" value="START-like_dom_sf"/>
</dbReference>
<proteinExistence type="inferred from homology"/>